<reference evidence="1 2" key="1">
    <citation type="submission" date="2024-03" db="EMBL/GenBank/DDBJ databases">
        <authorList>
            <person name="Martinez-Hernandez J."/>
        </authorList>
    </citation>
    <scope>NUCLEOTIDE SEQUENCE [LARGE SCALE GENOMIC DNA]</scope>
</reference>
<dbReference type="Proteomes" id="UP001497480">
    <property type="component" value="Unassembled WGS sequence"/>
</dbReference>
<dbReference type="EMBL" id="CAXHTB010000024">
    <property type="protein sequence ID" value="CAL0332598.1"/>
    <property type="molecule type" value="Genomic_DNA"/>
</dbReference>
<gene>
    <name evidence="1" type="ORF">LLUT_LOCUS33658</name>
</gene>
<proteinExistence type="predicted"/>
<accession>A0AAV1YFJ3</accession>
<sequence>MSGLTSSYLRPHANYNFFPCPSTKALPSKELRRPMIGLDPGAWWFRRCPSPSFKDFIPLMYSADEKDLEWLKGYMVGKTVETVETVDHRLVSGLLKAEGFKGGMAHGNCWEVLDMNDKLELLPFITCGPVTEKGDEASFYGYENDLMGQGCNNGDSLYNDDINLGVEKEKSPLDFFADGAVGFNVEFSNGVAPLNTNNLEDEAKQ</sequence>
<comment type="caution">
    <text evidence="1">The sequence shown here is derived from an EMBL/GenBank/DDBJ whole genome shotgun (WGS) entry which is preliminary data.</text>
</comment>
<evidence type="ECO:0000313" key="2">
    <source>
        <dbReference type="Proteomes" id="UP001497480"/>
    </source>
</evidence>
<name>A0AAV1YFJ3_LUPLU</name>
<protein>
    <submittedName>
        <fullName evidence="1">Uncharacterized protein</fullName>
    </submittedName>
</protein>
<evidence type="ECO:0000313" key="1">
    <source>
        <dbReference type="EMBL" id="CAL0332598.1"/>
    </source>
</evidence>
<organism evidence="1 2">
    <name type="scientific">Lupinus luteus</name>
    <name type="common">European yellow lupine</name>
    <dbReference type="NCBI Taxonomy" id="3873"/>
    <lineage>
        <taxon>Eukaryota</taxon>
        <taxon>Viridiplantae</taxon>
        <taxon>Streptophyta</taxon>
        <taxon>Embryophyta</taxon>
        <taxon>Tracheophyta</taxon>
        <taxon>Spermatophyta</taxon>
        <taxon>Magnoliopsida</taxon>
        <taxon>eudicotyledons</taxon>
        <taxon>Gunneridae</taxon>
        <taxon>Pentapetalae</taxon>
        <taxon>rosids</taxon>
        <taxon>fabids</taxon>
        <taxon>Fabales</taxon>
        <taxon>Fabaceae</taxon>
        <taxon>Papilionoideae</taxon>
        <taxon>50 kb inversion clade</taxon>
        <taxon>genistoids sensu lato</taxon>
        <taxon>core genistoids</taxon>
        <taxon>Genisteae</taxon>
        <taxon>Lupinus</taxon>
    </lineage>
</organism>
<keyword evidence="2" id="KW-1185">Reference proteome</keyword>
<dbReference type="AlphaFoldDB" id="A0AAV1YFJ3"/>